<organism evidence="1">
    <name type="scientific">Pseudomonas putida</name>
    <name type="common">Arthrobacter siderocapsulatus</name>
    <dbReference type="NCBI Taxonomy" id="303"/>
    <lineage>
        <taxon>Bacteria</taxon>
        <taxon>Pseudomonadati</taxon>
        <taxon>Pseudomonadota</taxon>
        <taxon>Gammaproteobacteria</taxon>
        <taxon>Pseudomonadales</taxon>
        <taxon>Pseudomonadaceae</taxon>
        <taxon>Pseudomonas</taxon>
    </lineage>
</organism>
<dbReference type="InterPro" id="IPR016516">
    <property type="entry name" value="UCP07580"/>
</dbReference>
<dbReference type="PIRSF" id="PIRSF007580">
    <property type="entry name" value="UCP07580"/>
    <property type="match status" value="1"/>
</dbReference>
<dbReference type="Pfam" id="PF10118">
    <property type="entry name" value="Metal_hydrol"/>
    <property type="match status" value="1"/>
</dbReference>
<evidence type="ECO:0000313" key="1">
    <source>
        <dbReference type="EMBL" id="ADQ74617.1"/>
    </source>
</evidence>
<gene>
    <name evidence="1" type="primary">ppgI</name>
</gene>
<name>G8AA87_PSEPU</name>
<sequence length="280" mass="32643">MNTANPMLPVASAMVVRRYPFDLQTTLGEDWFGGDRLRTIIANALSIPLPSGERMFIRALRQYFEAIEDPQLREEVKIFFKQESSHTQEHVKYNRWVCQHRGYDLAQVEAPYKDHNEYLCDFAEPRLLLATTVCMEHLTAIVSHLLISEPGWLSEAKPAVRDFWLWHSVEEIEHKAVAFDVYRQLVGDKSYLDEIMRRTVIQLAQNLRFTVCQMFLMEGGRPRDARKWLDTSPFLQGECGLLAAINAHIEDFYRADFHPWDHDNRHLIDLVSVHLNQAFA</sequence>
<dbReference type="GO" id="GO:0016787">
    <property type="term" value="F:hydrolase activity"/>
    <property type="evidence" value="ECO:0007669"/>
    <property type="project" value="UniProtKB-KW"/>
</dbReference>
<dbReference type="AlphaFoldDB" id="G8AA87"/>
<keyword evidence="1" id="KW-0378">Hydrolase</keyword>
<accession>G8AA87</accession>
<proteinExistence type="predicted"/>
<reference evidence="1" key="1">
    <citation type="journal article" date="2011" name="Chem. Biol.">
        <title>Promysalin, a Salicylate-Containing Pseudomonas putida Antibiotic, Promotes Surface Colonization and Selectively Targets Other Pseudomonas.</title>
        <authorList>
            <person name="Li W."/>
            <person name="Estrada-de los Santos P."/>
            <person name="Matthijs S."/>
            <person name="Xie G.-L."/>
            <person name="Busson R."/>
            <person name="Cornelis P."/>
            <person name="Rozenski J."/>
            <person name="De Mot R."/>
        </authorList>
    </citation>
    <scope>NUCLEOTIDE SEQUENCE</scope>
    <source>
        <strain evidence="1">RW10S1</strain>
    </source>
</reference>
<dbReference type="PANTHER" id="PTHR39456">
    <property type="entry name" value="METAL-DEPENDENT HYDROLASE"/>
    <property type="match status" value="1"/>
</dbReference>
<dbReference type="EMBL" id="GU211010">
    <property type="protein sequence ID" value="ADQ74617.1"/>
    <property type="molecule type" value="Genomic_DNA"/>
</dbReference>
<protein>
    <submittedName>
        <fullName evidence="1">Metal-dependent hydrolase</fullName>
    </submittedName>
</protein>
<dbReference type="PANTHER" id="PTHR39456:SF1">
    <property type="entry name" value="METAL-DEPENDENT HYDROLASE"/>
    <property type="match status" value="1"/>
</dbReference>